<gene>
    <name evidence="3" type="ORF">FIBSPDRAFT_848082</name>
</gene>
<proteinExistence type="predicted"/>
<evidence type="ECO:0000313" key="3">
    <source>
        <dbReference type="EMBL" id="KZP32801.1"/>
    </source>
</evidence>
<dbReference type="STRING" id="436010.A0A166VJS4"/>
<evidence type="ECO:0000256" key="2">
    <source>
        <dbReference type="SAM" id="Phobius"/>
    </source>
</evidence>
<dbReference type="Proteomes" id="UP000076532">
    <property type="component" value="Unassembled WGS sequence"/>
</dbReference>
<accession>A0A166VJS4</accession>
<reference evidence="3 4" key="1">
    <citation type="journal article" date="2016" name="Mol. Biol. Evol.">
        <title>Comparative Genomics of Early-Diverging Mushroom-Forming Fungi Provides Insights into the Origins of Lignocellulose Decay Capabilities.</title>
        <authorList>
            <person name="Nagy L.G."/>
            <person name="Riley R."/>
            <person name="Tritt A."/>
            <person name="Adam C."/>
            <person name="Daum C."/>
            <person name="Floudas D."/>
            <person name="Sun H."/>
            <person name="Yadav J.S."/>
            <person name="Pangilinan J."/>
            <person name="Larsson K.H."/>
            <person name="Matsuura K."/>
            <person name="Barry K."/>
            <person name="Labutti K."/>
            <person name="Kuo R."/>
            <person name="Ohm R.A."/>
            <person name="Bhattacharya S.S."/>
            <person name="Shirouzu T."/>
            <person name="Yoshinaga Y."/>
            <person name="Martin F.M."/>
            <person name="Grigoriev I.V."/>
            <person name="Hibbett D.S."/>
        </authorList>
    </citation>
    <scope>NUCLEOTIDE SEQUENCE [LARGE SCALE GENOMIC DNA]</scope>
    <source>
        <strain evidence="3 4">CBS 109695</strain>
    </source>
</reference>
<feature type="region of interest" description="Disordered" evidence="1">
    <location>
        <begin position="29"/>
        <end position="53"/>
    </location>
</feature>
<protein>
    <recommendedName>
        <fullName evidence="5">Major facilitator superfamily (MFS) profile domain-containing protein</fullName>
    </recommendedName>
</protein>
<evidence type="ECO:0000256" key="1">
    <source>
        <dbReference type="SAM" id="MobiDB-lite"/>
    </source>
</evidence>
<sequence length="117" mass="12661">WSSGRWSLWYFYSHTPTFAAPRRTLGSAARSRSARTSTPARCAGTPSRCSPPRTWQRATGNGIAIAFDRLMGIVSAVITTEANTDTSMPIYICAALYGAIAVVAIALPFEPYGRRSS</sequence>
<feature type="compositionally biased region" description="Low complexity" evidence="1">
    <location>
        <begin position="29"/>
        <end position="41"/>
    </location>
</feature>
<evidence type="ECO:0000313" key="4">
    <source>
        <dbReference type="Proteomes" id="UP000076532"/>
    </source>
</evidence>
<dbReference type="AlphaFoldDB" id="A0A166VJS4"/>
<keyword evidence="2" id="KW-0812">Transmembrane</keyword>
<organism evidence="3 4">
    <name type="scientific">Athelia psychrophila</name>
    <dbReference type="NCBI Taxonomy" id="1759441"/>
    <lineage>
        <taxon>Eukaryota</taxon>
        <taxon>Fungi</taxon>
        <taxon>Dikarya</taxon>
        <taxon>Basidiomycota</taxon>
        <taxon>Agaricomycotina</taxon>
        <taxon>Agaricomycetes</taxon>
        <taxon>Agaricomycetidae</taxon>
        <taxon>Atheliales</taxon>
        <taxon>Atheliaceae</taxon>
        <taxon>Athelia</taxon>
    </lineage>
</organism>
<feature type="non-terminal residue" evidence="3">
    <location>
        <position position="1"/>
    </location>
</feature>
<keyword evidence="2" id="KW-0472">Membrane</keyword>
<name>A0A166VJS4_9AGAM</name>
<evidence type="ECO:0008006" key="5">
    <source>
        <dbReference type="Google" id="ProtNLM"/>
    </source>
</evidence>
<feature type="transmembrane region" description="Helical" evidence="2">
    <location>
        <begin position="88"/>
        <end position="109"/>
    </location>
</feature>
<keyword evidence="2" id="KW-1133">Transmembrane helix</keyword>
<keyword evidence="4" id="KW-1185">Reference proteome</keyword>
<dbReference type="OrthoDB" id="3936150at2759"/>
<dbReference type="EMBL" id="KV417484">
    <property type="protein sequence ID" value="KZP32801.1"/>
    <property type="molecule type" value="Genomic_DNA"/>
</dbReference>
<feature type="non-terminal residue" evidence="3">
    <location>
        <position position="117"/>
    </location>
</feature>